<dbReference type="EMBL" id="CP127526">
    <property type="protein sequence ID" value="XRI74381.1"/>
    <property type="molecule type" value="Genomic_DNA"/>
</dbReference>
<gene>
    <name evidence="1" type="ORF">HHS34_004065</name>
</gene>
<keyword evidence="2" id="KW-1185">Reference proteome</keyword>
<proteinExistence type="predicted"/>
<evidence type="ECO:0000313" key="2">
    <source>
        <dbReference type="Proteomes" id="UP001195965"/>
    </source>
</evidence>
<evidence type="ECO:0000313" key="1">
    <source>
        <dbReference type="EMBL" id="XRI74381.1"/>
    </source>
</evidence>
<accession>A0ACD5HIK5</accession>
<dbReference type="Proteomes" id="UP001195965">
    <property type="component" value="Chromosome"/>
</dbReference>
<keyword evidence="1" id="KW-0808">Transferase</keyword>
<keyword evidence="1" id="KW-0012">Acyltransferase</keyword>
<sequence length="303" mass="34465">MRWRKQTPAPVLIHYPGRRLRRLRPNAMRRFWRLPLLVFYLLLAYPLALWTCARKAQPDAMSYRAFAWWSRRALRVLGIRLRVDGKIPEQPVMVAANHVSYLDILALATLIPGRFVAKKEMRNWPFFGIMGEWLGTLFIDRSDARASQRTMRQASDIIVAGTSVVLFPEGTTSDGKAVGEFYAAPFETAAVARAETIPVALRYEDVLRPGQPDVLCPFIGDDSLFGHLWWLAAAAPLTLRVEFLAALPPELGRRQLAQNARQAISDALQRMEQGASVTYLPNHRSRRHPFRDAWAAWRRGHGA</sequence>
<name>A0ACD5HIK5_9PROT</name>
<protein>
    <submittedName>
        <fullName evidence="1">Lysophospholipid acyltransferase family protein</fullName>
    </submittedName>
</protein>
<organism evidence="1 2">
    <name type="scientific">Acidithiobacillus montserratensis</name>
    <dbReference type="NCBI Taxonomy" id="2729135"/>
    <lineage>
        <taxon>Bacteria</taxon>
        <taxon>Pseudomonadati</taxon>
        <taxon>Pseudomonadota</taxon>
        <taxon>Acidithiobacillia</taxon>
        <taxon>Acidithiobacillales</taxon>
        <taxon>Acidithiobacillaceae</taxon>
        <taxon>Acidithiobacillus</taxon>
    </lineage>
</organism>
<reference evidence="1 2" key="1">
    <citation type="journal article" date="2021" name="ISME J.">
        <title>Genomic evolution of the class Acidithiobacillia: deep-branching Proteobacteria living in extreme acidic conditions.</title>
        <authorList>
            <person name="Moya-Beltran A."/>
            <person name="Beard S."/>
            <person name="Rojas-Villalobos C."/>
            <person name="Issotta F."/>
            <person name="Gallardo Y."/>
            <person name="Ulloa R."/>
            <person name="Giaveno A."/>
            <person name="Degli Esposti M."/>
            <person name="Johnson D.B."/>
            <person name="Quatrini R."/>
        </authorList>
    </citation>
    <scope>NUCLEOTIDE SEQUENCE [LARGE SCALE GENOMIC DNA]</scope>
    <source>
        <strain evidence="1 2">GG1-14</strain>
    </source>
</reference>